<gene>
    <name evidence="9" type="ORF">M472_18550</name>
</gene>
<keyword evidence="3 6" id="KW-0812">Transmembrane</keyword>
<protein>
    <recommendedName>
        <fullName evidence="11">ABC3 transporter permease protein domain-containing protein</fullName>
    </recommendedName>
</protein>
<feature type="domain" description="ABC3 transporter permease C-terminal" evidence="7">
    <location>
        <begin position="699"/>
        <end position="812"/>
    </location>
</feature>
<evidence type="ECO:0000259" key="7">
    <source>
        <dbReference type="Pfam" id="PF02687"/>
    </source>
</evidence>
<dbReference type="STRING" id="1346330.M472_18550"/>
<dbReference type="InterPro" id="IPR003838">
    <property type="entry name" value="ABC3_permease_C"/>
</dbReference>
<keyword evidence="5 6" id="KW-0472">Membrane</keyword>
<feature type="transmembrane region" description="Helical" evidence="6">
    <location>
        <begin position="301"/>
        <end position="323"/>
    </location>
</feature>
<proteinExistence type="predicted"/>
<feature type="domain" description="ABC3 transporter permease C-terminal" evidence="7">
    <location>
        <begin position="308"/>
        <end position="420"/>
    </location>
</feature>
<dbReference type="PANTHER" id="PTHR30572">
    <property type="entry name" value="MEMBRANE COMPONENT OF TRANSPORTER-RELATED"/>
    <property type="match status" value="1"/>
</dbReference>
<evidence type="ECO:0000259" key="8">
    <source>
        <dbReference type="Pfam" id="PF12704"/>
    </source>
</evidence>
<accession>U2HYY0</accession>
<comment type="caution">
    <text evidence="9">The sequence shown here is derived from an EMBL/GenBank/DDBJ whole genome shotgun (WGS) entry which is preliminary data.</text>
</comment>
<evidence type="ECO:0000256" key="5">
    <source>
        <dbReference type="ARBA" id="ARBA00023136"/>
    </source>
</evidence>
<feature type="transmembrane region" description="Helical" evidence="6">
    <location>
        <begin position="31"/>
        <end position="51"/>
    </location>
</feature>
<evidence type="ECO:0008006" key="11">
    <source>
        <dbReference type="Google" id="ProtNLM"/>
    </source>
</evidence>
<evidence type="ECO:0000256" key="1">
    <source>
        <dbReference type="ARBA" id="ARBA00004651"/>
    </source>
</evidence>
<feature type="transmembrane region" description="Helical" evidence="6">
    <location>
        <begin position="352"/>
        <end position="376"/>
    </location>
</feature>
<dbReference type="PATRIC" id="fig|1346330.5.peg.671"/>
<dbReference type="PANTHER" id="PTHR30572:SF18">
    <property type="entry name" value="ABC-TYPE MACROLIDE FAMILY EXPORT SYSTEM PERMEASE COMPONENT 2"/>
    <property type="match status" value="1"/>
</dbReference>
<evidence type="ECO:0000256" key="4">
    <source>
        <dbReference type="ARBA" id="ARBA00022989"/>
    </source>
</evidence>
<reference evidence="9 10" key="1">
    <citation type="journal article" date="2013" name="Genome Announc.">
        <title>The Draft Genome Sequence of Sphingomonas paucimobilis Strain HER1398 (Proteobacteria), Host to the Giant PAU Phage, Indicates That It Is a Member of the Genus Sphingobacterium (Bacteroidetes).</title>
        <authorList>
            <person name="White R.A.III."/>
            <person name="Suttle C.A."/>
        </authorList>
    </citation>
    <scope>NUCLEOTIDE SEQUENCE [LARGE SCALE GENOMIC DNA]</scope>
    <source>
        <strain evidence="9 10">HER1398</strain>
    </source>
</reference>
<dbReference type="GO" id="GO:0022857">
    <property type="term" value="F:transmembrane transporter activity"/>
    <property type="evidence" value="ECO:0007669"/>
    <property type="project" value="TreeGrafter"/>
</dbReference>
<sequence>MVRLLWKVKLFNDNAMNHIKLTLRKLWANRFFTTLNILGLSIGISACWIIFRIVNYELSFDKALPESEDIYQIVNKSVFDGKESGFGGIPLPLYPYMQETLTGIEQLVPVYNRYYEEISIPSAVGTTISFDEPQEIKSTTSAYFDMLPYEWIVGNPKKALSAPNQVVLTLSRVKHYFGNADLQSLVGKTLLYDSTIFTISGVVKDLKSPSSFTAKEFMPIPKEELKNEQWSSANSDHKLYLKVSENSKAPILKNINAKVAEMNAEKFKKYHYKVWFDLLPLSQKHFAQEYASGEYTADKKIILGLSGIGIFLLILACINYVNLSTAQLPYRAKEIGIRKTLGEKGQHLTLKFALETLCICGFALLLSIPLVSYFTWQYNDFLPNNIQDFNTPVATSIFLTGLILAVTLLSSIYPTFLINKVKVIDVLKVKNIGNLTSNGISLRKVLIVFQFVIAQFFVVGTFIITAQIAYMMDSDLGFEKSAIVSIAIPQKAKHEAHASPFLYKHAIEQHTEIQDIALGHQPLDNSHWGNNLVAPSDTGEIRLNLAFKYTDADYLSLYKIKLLAGRNTIPGDTVGSVFINESARKALGFISNEEAAGKNISDHSGAPLRIQGIFQDFHSKNLHTAVGPLALMVTNNKYSLRTFNIRLPDRPSQWPKAIAILEKEWVNIYPKAPFIYSFYDDELKTFYESDVKQSRIINLATAITIILSCLGLIGLVTVTAYQRTKEIGIRKVLGSTVFGIISLLSREYIKLIIIALFIALPIAYWIMSKWLEGFAYRIDIQPWTLVLAGCSTLLIALLSVGYQALMAAKRNPVESLKDE</sequence>
<dbReference type="Proteomes" id="UP000016584">
    <property type="component" value="Unassembled WGS sequence"/>
</dbReference>
<dbReference type="InterPro" id="IPR025857">
    <property type="entry name" value="MacB_PCD"/>
</dbReference>
<dbReference type="InterPro" id="IPR050250">
    <property type="entry name" value="Macrolide_Exporter_MacB"/>
</dbReference>
<feature type="transmembrane region" description="Helical" evidence="6">
    <location>
        <begin position="445"/>
        <end position="470"/>
    </location>
</feature>
<evidence type="ECO:0000313" key="9">
    <source>
        <dbReference type="EMBL" id="ERJ60762.1"/>
    </source>
</evidence>
<evidence type="ECO:0000313" key="10">
    <source>
        <dbReference type="Proteomes" id="UP000016584"/>
    </source>
</evidence>
<feature type="transmembrane region" description="Helical" evidence="6">
    <location>
        <begin position="780"/>
        <end position="802"/>
    </location>
</feature>
<keyword evidence="4 6" id="KW-1133">Transmembrane helix</keyword>
<keyword evidence="10" id="KW-1185">Reference proteome</keyword>
<evidence type="ECO:0000256" key="3">
    <source>
        <dbReference type="ARBA" id="ARBA00022692"/>
    </source>
</evidence>
<dbReference type="Pfam" id="PF02687">
    <property type="entry name" value="FtsX"/>
    <property type="match status" value="2"/>
</dbReference>
<keyword evidence="2" id="KW-1003">Cell membrane</keyword>
<evidence type="ECO:0000256" key="6">
    <source>
        <dbReference type="SAM" id="Phobius"/>
    </source>
</evidence>
<organism evidence="9 10">
    <name type="scientific">Sphingobacterium paucimobilis HER1398</name>
    <dbReference type="NCBI Taxonomy" id="1346330"/>
    <lineage>
        <taxon>Bacteria</taxon>
        <taxon>Pseudomonadati</taxon>
        <taxon>Bacteroidota</taxon>
        <taxon>Sphingobacteriia</taxon>
        <taxon>Sphingobacteriales</taxon>
        <taxon>Sphingobacteriaceae</taxon>
        <taxon>Sphingobacterium</taxon>
    </lineage>
</organism>
<feature type="domain" description="MacB-like periplasmic core" evidence="8">
    <location>
        <begin position="33"/>
        <end position="246"/>
    </location>
</feature>
<feature type="transmembrane region" description="Helical" evidence="6">
    <location>
        <begin position="396"/>
        <end position="418"/>
    </location>
</feature>
<name>U2HYY0_9SPHI</name>
<feature type="transmembrane region" description="Helical" evidence="6">
    <location>
        <begin position="748"/>
        <end position="768"/>
    </location>
</feature>
<dbReference type="AlphaFoldDB" id="U2HYY0"/>
<dbReference type="eggNOG" id="COG0577">
    <property type="taxonomic scope" value="Bacteria"/>
</dbReference>
<feature type="transmembrane region" description="Helical" evidence="6">
    <location>
        <begin position="699"/>
        <end position="721"/>
    </location>
</feature>
<dbReference type="EMBL" id="ATDL01000004">
    <property type="protein sequence ID" value="ERJ60762.1"/>
    <property type="molecule type" value="Genomic_DNA"/>
</dbReference>
<evidence type="ECO:0000256" key="2">
    <source>
        <dbReference type="ARBA" id="ARBA00022475"/>
    </source>
</evidence>
<comment type="subcellular location">
    <subcellularLocation>
        <location evidence="1">Cell membrane</location>
        <topology evidence="1">Multi-pass membrane protein</topology>
    </subcellularLocation>
</comment>
<dbReference type="GO" id="GO:0005886">
    <property type="term" value="C:plasma membrane"/>
    <property type="evidence" value="ECO:0007669"/>
    <property type="project" value="UniProtKB-SubCell"/>
</dbReference>
<dbReference type="Pfam" id="PF12704">
    <property type="entry name" value="MacB_PCD"/>
    <property type="match status" value="1"/>
</dbReference>